<feature type="transmembrane region" description="Helical" evidence="1">
    <location>
        <begin position="242"/>
        <end position="262"/>
    </location>
</feature>
<keyword evidence="1" id="KW-0812">Transmembrane</keyword>
<feature type="transmembrane region" description="Helical" evidence="1">
    <location>
        <begin position="17"/>
        <end position="41"/>
    </location>
</feature>
<evidence type="ECO:0008006" key="4">
    <source>
        <dbReference type="Google" id="ProtNLM"/>
    </source>
</evidence>
<feature type="transmembrane region" description="Helical" evidence="1">
    <location>
        <begin position="334"/>
        <end position="352"/>
    </location>
</feature>
<dbReference type="RefSeq" id="WP_092478299.1">
    <property type="nucleotide sequence ID" value="NZ_FOHN01000017.1"/>
</dbReference>
<sequence length="360" mass="41756">MLFLDRDLLRYRLKSLLADYTCCFWTFMFPFILAVVFCIMIPKTHYQNFQPIQVVIVKEGKRENIDMYRVLSLEKTSSGEALFHVSYCSQVMAKEKLDKHEIDAYIEKSKVVCAKNNSKGICVKVYVEWCKQTKQNADLDMQMRYISSDCVERTFDRNESYFLTLLALAAFTAIHWGIRTTYDLEGNLSSLAAHLLVMPVSKRRLGRYNFYAVMLIQFFQGIVLDAMLILGRGMKIIPVLPYFFLIQMVTSMTGFWGGRILCCILKGDLHDKQRIAEGISFLSGFLSGIMFYKMRYAIETAAPFFSWINPVSIASDALFYLYYVKDKRYYTEDLLVLFGIAVILNLIGLHLTRRDSYECL</sequence>
<name>A0A1I0DYK5_9FIRM</name>
<organism evidence="2 3">
    <name type="scientific">[Clostridium] polysaccharolyticum</name>
    <dbReference type="NCBI Taxonomy" id="29364"/>
    <lineage>
        <taxon>Bacteria</taxon>
        <taxon>Bacillati</taxon>
        <taxon>Bacillota</taxon>
        <taxon>Clostridia</taxon>
        <taxon>Lachnospirales</taxon>
        <taxon>Lachnospiraceae</taxon>
    </lineage>
</organism>
<feature type="transmembrane region" description="Helical" evidence="1">
    <location>
        <begin position="208"/>
        <end position="230"/>
    </location>
</feature>
<dbReference type="Proteomes" id="UP000199800">
    <property type="component" value="Unassembled WGS sequence"/>
</dbReference>
<keyword evidence="3" id="KW-1185">Reference proteome</keyword>
<evidence type="ECO:0000313" key="2">
    <source>
        <dbReference type="EMBL" id="SET37124.1"/>
    </source>
</evidence>
<proteinExistence type="predicted"/>
<evidence type="ECO:0000256" key="1">
    <source>
        <dbReference type="SAM" id="Phobius"/>
    </source>
</evidence>
<protein>
    <recommendedName>
        <fullName evidence="4">ABC-2 type transport system permease protein</fullName>
    </recommendedName>
</protein>
<accession>A0A1I0DYK5</accession>
<evidence type="ECO:0000313" key="3">
    <source>
        <dbReference type="Proteomes" id="UP000199800"/>
    </source>
</evidence>
<gene>
    <name evidence="2" type="ORF">SAMN04487772_11729</name>
</gene>
<dbReference type="OrthoDB" id="9771731at2"/>
<reference evidence="2 3" key="1">
    <citation type="submission" date="2016-10" db="EMBL/GenBank/DDBJ databases">
        <authorList>
            <person name="de Groot N.N."/>
        </authorList>
    </citation>
    <scope>NUCLEOTIDE SEQUENCE [LARGE SCALE GENOMIC DNA]</scope>
    <source>
        <strain evidence="2 3">DSM 1801</strain>
    </source>
</reference>
<dbReference type="EMBL" id="FOHN01000017">
    <property type="protein sequence ID" value="SET37124.1"/>
    <property type="molecule type" value="Genomic_DNA"/>
</dbReference>
<feature type="transmembrane region" description="Helical" evidence="1">
    <location>
        <begin position="304"/>
        <end position="322"/>
    </location>
</feature>
<keyword evidence="1" id="KW-0472">Membrane</keyword>
<keyword evidence="1" id="KW-1133">Transmembrane helix</keyword>
<dbReference type="AlphaFoldDB" id="A0A1I0DYK5"/>
<feature type="transmembrane region" description="Helical" evidence="1">
    <location>
        <begin position="274"/>
        <end position="292"/>
    </location>
</feature>
<dbReference type="STRING" id="29364.SAMN04487772_11729"/>
<feature type="transmembrane region" description="Helical" evidence="1">
    <location>
        <begin position="161"/>
        <end position="178"/>
    </location>
</feature>